<evidence type="ECO:0000313" key="3">
    <source>
        <dbReference type="Proteomes" id="UP001060123"/>
    </source>
</evidence>
<dbReference type="Proteomes" id="UP001060123">
    <property type="component" value="Chromosome"/>
</dbReference>
<name>A0ABY5XLK0_RHISU</name>
<keyword evidence="3" id="KW-1185">Reference proteome</keyword>
<protein>
    <submittedName>
        <fullName evidence="2">Uncharacterized protein</fullName>
    </submittedName>
</protein>
<reference evidence="2" key="1">
    <citation type="submission" date="2022-09" db="EMBL/GenBank/DDBJ databases">
        <title>Australian commercial rhizobial inoculants.</title>
        <authorList>
            <person name="Kohlmeier M.G."/>
            <person name="O'Hara G.W."/>
            <person name="Colombi E."/>
            <person name="Ramsay J.P."/>
            <person name="Terpolilli J."/>
        </authorList>
    </citation>
    <scope>NUCLEOTIDE SEQUENCE</scope>
    <source>
        <strain evidence="2">WSM1592</strain>
    </source>
</reference>
<dbReference type="RefSeq" id="WP_156915188.1">
    <property type="nucleotide sequence ID" value="NZ_CP104143.1"/>
</dbReference>
<organism evidence="2 3">
    <name type="scientific">Rhizobium sullae</name>
    <name type="common">Rhizobium hedysari</name>
    <dbReference type="NCBI Taxonomy" id="50338"/>
    <lineage>
        <taxon>Bacteria</taxon>
        <taxon>Pseudomonadati</taxon>
        <taxon>Pseudomonadota</taxon>
        <taxon>Alphaproteobacteria</taxon>
        <taxon>Hyphomicrobiales</taxon>
        <taxon>Rhizobiaceae</taxon>
        <taxon>Rhizobium/Agrobacterium group</taxon>
        <taxon>Rhizobium</taxon>
    </lineage>
</organism>
<dbReference type="EMBL" id="CP104143">
    <property type="protein sequence ID" value="UWU15069.1"/>
    <property type="molecule type" value="Genomic_DNA"/>
</dbReference>
<evidence type="ECO:0000313" key="2">
    <source>
        <dbReference type="EMBL" id="UWU15069.1"/>
    </source>
</evidence>
<accession>A0ABY5XLK0</accession>
<gene>
    <name evidence="2" type="ORF">N2599_03350</name>
</gene>
<sequence length="49" mass="5159">MTHVLVLFSAVTAIVVSVSAIGSKPAPDNPAWPEIHPVKTSRVLPTPAR</sequence>
<evidence type="ECO:0000256" key="1">
    <source>
        <dbReference type="SAM" id="MobiDB-lite"/>
    </source>
</evidence>
<feature type="region of interest" description="Disordered" evidence="1">
    <location>
        <begin position="25"/>
        <end position="49"/>
    </location>
</feature>
<proteinExistence type="predicted"/>